<organism evidence="2">
    <name type="scientific">Caldiarchaeum subterraneum</name>
    <dbReference type="NCBI Taxonomy" id="311458"/>
    <lineage>
        <taxon>Archaea</taxon>
        <taxon>Nitrososphaerota</taxon>
        <taxon>Candidatus Caldarchaeales</taxon>
        <taxon>Candidatus Caldarchaeaceae</taxon>
        <taxon>Candidatus Caldarchaeum</taxon>
    </lineage>
</organism>
<dbReference type="AlphaFoldDB" id="A0A7J3VTP1"/>
<evidence type="ECO:0000259" key="1">
    <source>
        <dbReference type="Pfam" id="PF18551"/>
    </source>
</evidence>
<proteinExistence type="predicted"/>
<dbReference type="EMBL" id="DRXH01000122">
    <property type="protein sequence ID" value="HHM44362.1"/>
    <property type="molecule type" value="Genomic_DNA"/>
</dbReference>
<dbReference type="Pfam" id="PF18551">
    <property type="entry name" value="TackOD1"/>
    <property type="match status" value="1"/>
</dbReference>
<sequence length="342" mass="38139">MSYETRVMAEGSGLSRVAKLLIDSKLESVEPTLDETGYRYIFIEKKLNVDSSQAVRILEQLSEKGVLEKQLIESVMSCPDCSNIYLSLKPACPTCGSGRLLRGNVVEHLVCGHVDFEQEFYKKGFECPKCKKQLQALGVDYRRAGVFYKCLACGRVSGITVKRYVCSKCFRASAEEELTLTGVYKYVVLPDKLSKFYGAFIDLSPLTSYFGSKQIHIASPATLAGLSGILHDFTLYVNKFKEDPSSGVVADIVSEADESKIYELFTKSFDVKAGSTLLLATGQVDEKLLRLAKTFNIEVITSDSAENLLEKSKTVMENHLNRLSKKRVVKELQDLENLLKKL</sequence>
<reference evidence="2" key="1">
    <citation type="journal article" date="2020" name="mSystems">
        <title>Genome- and Community-Level Interaction Insights into Carbon Utilization and Element Cycling Functions of Hydrothermarchaeota in Hydrothermal Sediment.</title>
        <authorList>
            <person name="Zhou Z."/>
            <person name="Liu Y."/>
            <person name="Xu W."/>
            <person name="Pan J."/>
            <person name="Luo Z.H."/>
            <person name="Li M."/>
        </authorList>
    </citation>
    <scope>NUCLEOTIDE SEQUENCE [LARGE SCALE GENOMIC DNA]</scope>
    <source>
        <strain evidence="2">SpSt-1074</strain>
    </source>
</reference>
<evidence type="ECO:0000313" key="2">
    <source>
        <dbReference type="EMBL" id="HHM44362.1"/>
    </source>
</evidence>
<name>A0A7J3VTP1_CALS0</name>
<protein>
    <recommendedName>
        <fullName evidence="1">Thaumarchaeal output domain-containing protein</fullName>
    </recommendedName>
</protein>
<comment type="caution">
    <text evidence="2">The sequence shown here is derived from an EMBL/GenBank/DDBJ whole genome shotgun (WGS) entry which is preliminary data.</text>
</comment>
<dbReference type="InterPro" id="IPR040572">
    <property type="entry name" value="TackOD1"/>
</dbReference>
<feature type="domain" description="Thaumarchaeal output" evidence="1">
    <location>
        <begin position="25"/>
        <end position="188"/>
    </location>
</feature>
<accession>A0A7J3VTP1</accession>
<gene>
    <name evidence="2" type="ORF">ENM31_03575</name>
</gene>